<dbReference type="GO" id="GO:0005524">
    <property type="term" value="F:ATP binding"/>
    <property type="evidence" value="ECO:0007669"/>
    <property type="project" value="UniProtKB-UniRule"/>
</dbReference>
<dbReference type="PROSITE" id="PS00108">
    <property type="entry name" value="PROTEIN_KINASE_ST"/>
    <property type="match status" value="1"/>
</dbReference>
<dbReference type="Pfam" id="PF07714">
    <property type="entry name" value="PK_Tyr_Ser-Thr"/>
    <property type="match status" value="1"/>
</dbReference>
<dbReference type="SMART" id="SM00257">
    <property type="entry name" value="LysM"/>
    <property type="match status" value="1"/>
</dbReference>
<dbReference type="AlphaFoldDB" id="A0AAV9EFU1"/>
<keyword evidence="10 14" id="KW-1133">Transmembrane helix</keyword>
<dbReference type="InterPro" id="IPR008271">
    <property type="entry name" value="Ser/Thr_kinase_AS"/>
</dbReference>
<feature type="signal peptide" evidence="15">
    <location>
        <begin position="1"/>
        <end position="27"/>
    </location>
</feature>
<sequence length="604" mass="66782">MGEFLMVSVFWMSLLCAFHCFHSMAMSCNISLTDSCAASLYLANPQSEDSEYVANLFHVNPKSVRRAVGGGFMISISCSCTANHGNYTSHMEYTVQIGDTWEIISSRFGGLVVEKPEKMLIGSMTVSLDLFCGCTDGVELLTYVVKRRDNLFTISSQFGADVKKIAELNMIKDPTLINEGDVLFIPASGLEHLTMLSDNESRPRKASQMHVHIILAIAAATTLVILIIIVIFSWTYNNKRKEQVILGAPSSGIGYLDCYRMPFPLEKKKSISTIKFHSSSEESGGNAVGSFISDKMTIFSFSETCDATLNFSASQKLGQGSYGSVYHGTLRGQDVAIKQMKNTKSKEFLAELNILCKVHHNNLIKLIGYSVGGEYLFLVYEVAQNGSLSDHLHNPSAKGHTPLSWETRIQIALDAAKGLEYIHEHIKPYYVHRDVKTSNILLDSNFRAKIADFGLVKLLENSPEIGSTTSKIVGTFGYLAPEYVRDGCVTPKSDVYAYGVVLMELITGQPALMNNINTENAPHSGHRSVVDLILSAFADGQDTPARLVECMDPSLVSFHRDSLFQMALLSKDCVDEDRKRRPDMSKVVLRLLRILVSSRETHGL</sequence>
<keyword evidence="5 14" id="KW-0812">Transmembrane</keyword>
<evidence type="ECO:0000313" key="18">
    <source>
        <dbReference type="EMBL" id="KAK1312029.1"/>
    </source>
</evidence>
<feature type="domain" description="Protein kinase" evidence="16">
    <location>
        <begin position="311"/>
        <end position="596"/>
    </location>
</feature>
<comment type="subcellular location">
    <subcellularLocation>
        <location evidence="1">Cell membrane</location>
        <topology evidence="1">Single-pass membrane protein</topology>
    </subcellularLocation>
</comment>
<dbReference type="SMART" id="SM00220">
    <property type="entry name" value="S_TKc"/>
    <property type="match status" value="1"/>
</dbReference>
<protein>
    <submittedName>
        <fullName evidence="18">LysM domain receptor-like kinase 3</fullName>
    </submittedName>
</protein>
<dbReference type="PROSITE" id="PS50011">
    <property type="entry name" value="PROTEIN_KINASE_DOM"/>
    <property type="match status" value="1"/>
</dbReference>
<evidence type="ECO:0000313" key="19">
    <source>
        <dbReference type="Proteomes" id="UP001180020"/>
    </source>
</evidence>
<dbReference type="Gene3D" id="3.30.200.20">
    <property type="entry name" value="Phosphorylase Kinase, domain 1"/>
    <property type="match status" value="1"/>
</dbReference>
<keyword evidence="11 14" id="KW-0472">Membrane</keyword>
<evidence type="ECO:0000256" key="5">
    <source>
        <dbReference type="ARBA" id="ARBA00022692"/>
    </source>
</evidence>
<evidence type="ECO:0000256" key="2">
    <source>
        <dbReference type="ARBA" id="ARBA00022475"/>
    </source>
</evidence>
<evidence type="ECO:0000256" key="7">
    <source>
        <dbReference type="ARBA" id="ARBA00022741"/>
    </source>
</evidence>
<dbReference type="PROSITE" id="PS00107">
    <property type="entry name" value="PROTEIN_KINASE_ATP"/>
    <property type="match status" value="1"/>
</dbReference>
<keyword evidence="8 18" id="KW-0418">Kinase</keyword>
<dbReference type="SUPFAM" id="SSF56112">
    <property type="entry name" value="Protein kinase-like (PK-like)"/>
    <property type="match status" value="1"/>
</dbReference>
<keyword evidence="2" id="KW-1003">Cell membrane</keyword>
<comment type="caution">
    <text evidence="18">The sequence shown here is derived from an EMBL/GenBank/DDBJ whole genome shotgun (WGS) entry which is preliminary data.</text>
</comment>
<evidence type="ECO:0000256" key="13">
    <source>
        <dbReference type="PROSITE-ProRule" id="PRU10141"/>
    </source>
</evidence>
<evidence type="ECO:0000256" key="8">
    <source>
        <dbReference type="ARBA" id="ARBA00022777"/>
    </source>
</evidence>
<dbReference type="InterPro" id="IPR044812">
    <property type="entry name" value="CERK1/LYK3-like"/>
</dbReference>
<evidence type="ECO:0000256" key="1">
    <source>
        <dbReference type="ARBA" id="ARBA00004162"/>
    </source>
</evidence>
<dbReference type="EMBL" id="JAUJYO010000007">
    <property type="protein sequence ID" value="KAK1312029.1"/>
    <property type="molecule type" value="Genomic_DNA"/>
</dbReference>
<evidence type="ECO:0000256" key="14">
    <source>
        <dbReference type="SAM" id="Phobius"/>
    </source>
</evidence>
<evidence type="ECO:0000259" key="16">
    <source>
        <dbReference type="PROSITE" id="PS50011"/>
    </source>
</evidence>
<evidence type="ECO:0000259" key="17">
    <source>
        <dbReference type="PROSITE" id="PS51782"/>
    </source>
</evidence>
<dbReference type="InterPro" id="IPR017441">
    <property type="entry name" value="Protein_kinase_ATP_BS"/>
</dbReference>
<evidence type="ECO:0000256" key="9">
    <source>
        <dbReference type="ARBA" id="ARBA00022840"/>
    </source>
</evidence>
<keyword evidence="3" id="KW-0723">Serine/threonine-protein kinase</keyword>
<feature type="binding site" evidence="13">
    <location>
        <position position="338"/>
    </location>
    <ligand>
        <name>ATP</name>
        <dbReference type="ChEBI" id="CHEBI:30616"/>
    </ligand>
</feature>
<evidence type="ECO:0000256" key="12">
    <source>
        <dbReference type="ARBA" id="ARBA00023157"/>
    </source>
</evidence>
<dbReference type="InterPro" id="IPR036779">
    <property type="entry name" value="LysM_dom_sf"/>
</dbReference>
<dbReference type="Pfam" id="PF01476">
    <property type="entry name" value="LysM"/>
    <property type="match status" value="2"/>
</dbReference>
<keyword evidence="9 13" id="KW-0067">ATP-binding</keyword>
<keyword evidence="12" id="KW-1015">Disulfide bond</keyword>
<dbReference type="GO" id="GO:0045087">
    <property type="term" value="P:innate immune response"/>
    <property type="evidence" value="ECO:0007669"/>
    <property type="project" value="InterPro"/>
</dbReference>
<evidence type="ECO:0000256" key="15">
    <source>
        <dbReference type="SAM" id="SignalP"/>
    </source>
</evidence>
<dbReference type="InterPro" id="IPR011009">
    <property type="entry name" value="Kinase-like_dom_sf"/>
</dbReference>
<dbReference type="FunFam" id="1.10.510.10:FF:000468">
    <property type="entry name" value="PTI1-like tyrosine-protein kinase 3"/>
    <property type="match status" value="1"/>
</dbReference>
<feature type="chain" id="PRO_5043877530" evidence="15">
    <location>
        <begin position="28"/>
        <end position="604"/>
    </location>
</feature>
<reference evidence="18" key="2">
    <citation type="submission" date="2023-06" db="EMBL/GenBank/DDBJ databases">
        <authorList>
            <person name="Ma L."/>
            <person name="Liu K.-W."/>
            <person name="Li Z."/>
            <person name="Hsiao Y.-Y."/>
            <person name="Qi Y."/>
            <person name="Fu T."/>
            <person name="Tang G."/>
            <person name="Zhang D."/>
            <person name="Sun W.-H."/>
            <person name="Liu D.-K."/>
            <person name="Li Y."/>
            <person name="Chen G.-Z."/>
            <person name="Liu X.-D."/>
            <person name="Liao X.-Y."/>
            <person name="Jiang Y.-T."/>
            <person name="Yu X."/>
            <person name="Hao Y."/>
            <person name="Huang J."/>
            <person name="Zhao X.-W."/>
            <person name="Ke S."/>
            <person name="Chen Y.-Y."/>
            <person name="Wu W.-L."/>
            <person name="Hsu J.-L."/>
            <person name="Lin Y.-F."/>
            <person name="Huang M.-D."/>
            <person name="Li C.-Y."/>
            <person name="Huang L."/>
            <person name="Wang Z.-W."/>
            <person name="Zhao X."/>
            <person name="Zhong W.-Y."/>
            <person name="Peng D.-H."/>
            <person name="Ahmad S."/>
            <person name="Lan S."/>
            <person name="Zhang J.-S."/>
            <person name="Tsai W.-C."/>
            <person name="Van De Peer Y."/>
            <person name="Liu Z.-J."/>
        </authorList>
    </citation>
    <scope>NUCLEOTIDE SEQUENCE</scope>
    <source>
        <strain evidence="18">CP</strain>
        <tissue evidence="18">Leaves</tissue>
    </source>
</reference>
<evidence type="ECO:0000256" key="3">
    <source>
        <dbReference type="ARBA" id="ARBA00022527"/>
    </source>
</evidence>
<evidence type="ECO:0000256" key="10">
    <source>
        <dbReference type="ARBA" id="ARBA00022989"/>
    </source>
</evidence>
<dbReference type="InterPro" id="IPR018392">
    <property type="entry name" value="LysM"/>
</dbReference>
<keyword evidence="18" id="KW-0675">Receptor</keyword>
<proteinExistence type="predicted"/>
<keyword evidence="19" id="KW-1185">Reference proteome</keyword>
<feature type="transmembrane region" description="Helical" evidence="14">
    <location>
        <begin position="209"/>
        <end position="232"/>
    </location>
</feature>
<dbReference type="InterPro" id="IPR001245">
    <property type="entry name" value="Ser-Thr/Tyr_kinase_cat_dom"/>
</dbReference>
<dbReference type="Gene3D" id="1.10.510.10">
    <property type="entry name" value="Transferase(Phosphotransferase) domain 1"/>
    <property type="match status" value="1"/>
</dbReference>
<dbReference type="GO" id="GO:0019199">
    <property type="term" value="F:transmembrane receptor protein kinase activity"/>
    <property type="evidence" value="ECO:0007669"/>
    <property type="project" value="InterPro"/>
</dbReference>
<dbReference type="Proteomes" id="UP001180020">
    <property type="component" value="Unassembled WGS sequence"/>
</dbReference>
<dbReference type="GO" id="GO:0005886">
    <property type="term" value="C:plasma membrane"/>
    <property type="evidence" value="ECO:0007669"/>
    <property type="project" value="UniProtKB-SubCell"/>
</dbReference>
<feature type="domain" description="LysM" evidence="17">
    <location>
        <begin position="141"/>
        <end position="185"/>
    </location>
</feature>
<evidence type="ECO:0000256" key="4">
    <source>
        <dbReference type="ARBA" id="ARBA00022679"/>
    </source>
</evidence>
<keyword evidence="4" id="KW-0808">Transferase</keyword>
<dbReference type="Gene3D" id="3.10.350.10">
    <property type="entry name" value="LysM domain"/>
    <property type="match status" value="1"/>
</dbReference>
<evidence type="ECO:0000256" key="6">
    <source>
        <dbReference type="ARBA" id="ARBA00022729"/>
    </source>
</evidence>
<accession>A0AAV9EFU1</accession>
<reference evidence="18" key="1">
    <citation type="journal article" date="2023" name="Nat. Commun.">
        <title>Diploid and tetraploid genomes of Acorus and the evolution of monocots.</title>
        <authorList>
            <person name="Ma L."/>
            <person name="Liu K.W."/>
            <person name="Li Z."/>
            <person name="Hsiao Y.Y."/>
            <person name="Qi Y."/>
            <person name="Fu T."/>
            <person name="Tang G.D."/>
            <person name="Zhang D."/>
            <person name="Sun W.H."/>
            <person name="Liu D.K."/>
            <person name="Li Y."/>
            <person name="Chen G.Z."/>
            <person name="Liu X.D."/>
            <person name="Liao X.Y."/>
            <person name="Jiang Y.T."/>
            <person name="Yu X."/>
            <person name="Hao Y."/>
            <person name="Huang J."/>
            <person name="Zhao X.W."/>
            <person name="Ke S."/>
            <person name="Chen Y.Y."/>
            <person name="Wu W.L."/>
            <person name="Hsu J.L."/>
            <person name="Lin Y.F."/>
            <person name="Huang M.D."/>
            <person name="Li C.Y."/>
            <person name="Huang L."/>
            <person name="Wang Z.W."/>
            <person name="Zhao X."/>
            <person name="Zhong W.Y."/>
            <person name="Peng D.H."/>
            <person name="Ahmad S."/>
            <person name="Lan S."/>
            <person name="Zhang J.S."/>
            <person name="Tsai W.C."/>
            <person name="Van de Peer Y."/>
            <person name="Liu Z.J."/>
        </authorList>
    </citation>
    <scope>NUCLEOTIDE SEQUENCE</scope>
    <source>
        <strain evidence="18">CP</strain>
    </source>
</reference>
<dbReference type="InterPro" id="IPR000719">
    <property type="entry name" value="Prot_kinase_dom"/>
</dbReference>
<evidence type="ECO:0000256" key="11">
    <source>
        <dbReference type="ARBA" id="ARBA00023136"/>
    </source>
</evidence>
<dbReference type="PANTHER" id="PTHR46204">
    <property type="entry name" value="CHITIN ELICITOR RECEPTOR KINASE 1-RELATED"/>
    <property type="match status" value="1"/>
</dbReference>
<dbReference type="PROSITE" id="PS51782">
    <property type="entry name" value="LYSM"/>
    <property type="match status" value="1"/>
</dbReference>
<gene>
    <name evidence="18" type="primary">LYK3</name>
    <name evidence="18" type="ORF">QJS10_CPA07g00695</name>
</gene>
<dbReference type="PANTHER" id="PTHR46204:SF5">
    <property type="entry name" value="PROTEIN KINASE DOMAIN-CONTAINING PROTEIN"/>
    <property type="match status" value="1"/>
</dbReference>
<dbReference type="SUPFAM" id="SSF54106">
    <property type="entry name" value="LysM domain"/>
    <property type="match status" value="1"/>
</dbReference>
<organism evidence="18 19">
    <name type="scientific">Acorus calamus</name>
    <name type="common">Sweet flag</name>
    <dbReference type="NCBI Taxonomy" id="4465"/>
    <lineage>
        <taxon>Eukaryota</taxon>
        <taxon>Viridiplantae</taxon>
        <taxon>Streptophyta</taxon>
        <taxon>Embryophyta</taxon>
        <taxon>Tracheophyta</taxon>
        <taxon>Spermatophyta</taxon>
        <taxon>Magnoliopsida</taxon>
        <taxon>Liliopsida</taxon>
        <taxon>Acoraceae</taxon>
        <taxon>Acorus</taxon>
    </lineage>
</organism>
<keyword evidence="6 15" id="KW-0732">Signal</keyword>
<name>A0AAV9EFU1_ACOCL</name>
<keyword evidence="7 13" id="KW-0547">Nucleotide-binding</keyword>